<dbReference type="OrthoDB" id="10059571at2759"/>
<reference evidence="3 4" key="1">
    <citation type="submission" date="2020-04" db="EMBL/GenBank/DDBJ databases">
        <authorList>
            <person name="Alioto T."/>
            <person name="Alioto T."/>
            <person name="Gomez Garrido J."/>
        </authorList>
    </citation>
    <scope>NUCLEOTIDE SEQUENCE [LARGE SCALE GENOMIC DNA]</scope>
</reference>
<accession>A0A8S1DG65</accession>
<feature type="region of interest" description="Disordered" evidence="1">
    <location>
        <begin position="380"/>
        <end position="463"/>
    </location>
</feature>
<feature type="compositionally biased region" description="Polar residues" evidence="1">
    <location>
        <begin position="451"/>
        <end position="460"/>
    </location>
</feature>
<organism evidence="3 4">
    <name type="scientific">Cloeon dipterum</name>
    <dbReference type="NCBI Taxonomy" id="197152"/>
    <lineage>
        <taxon>Eukaryota</taxon>
        <taxon>Metazoa</taxon>
        <taxon>Ecdysozoa</taxon>
        <taxon>Arthropoda</taxon>
        <taxon>Hexapoda</taxon>
        <taxon>Insecta</taxon>
        <taxon>Pterygota</taxon>
        <taxon>Palaeoptera</taxon>
        <taxon>Ephemeroptera</taxon>
        <taxon>Pisciforma</taxon>
        <taxon>Baetidae</taxon>
        <taxon>Cloeon</taxon>
    </lineage>
</organism>
<dbReference type="CDD" id="cd00037">
    <property type="entry name" value="CLECT"/>
    <property type="match status" value="2"/>
</dbReference>
<dbReference type="Pfam" id="PF00059">
    <property type="entry name" value="Lectin_C"/>
    <property type="match status" value="1"/>
</dbReference>
<gene>
    <name evidence="3" type="ORF">CLODIP_2_CD02824</name>
</gene>
<sequence length="518" mass="53975">MKGPSIFALCVAIVYYTKLQNVASAKTGHKAARSGKVPKQGQTIYLNIGRKNGIKHPKRAYILRCCGHRSCHDTTFKKNSTNSKKEKEIIRTDFNGPSKKLVKIGNSKYKFPKEKATFSEAKKICEKDNMDVASFNDPAEASKISEYLNYIGLSESPVFASLATSIGSTALINWGQDTPPGGAGTCLVQEGSQMYNASCNQKANFACEERPLPDGVTTTIGPDSLASIEDAVLNFVGGKNILVPKEKATAAQAESMCAGQGLELISLDSIAEMDSVQDFLGDIGLSTSTVLTSLKKVTDGGSNWLGDLASAFMPNPEPAKDGECTGLSSLGLVGLSCDTVSNFVCQAPEPEGSSTNTAVKSGGTTTQPAPEELASAVLEEPATDPSMDEPTTEAAAGSTASVSKADSTTASASAKSSSSSTSSTAASDSTVSSGSTTTGSTKTTGTAETSGPTVSSTDTPPLSAKAYNDSSITLYVSNETATYDEAVTKCEAMGMKLFVAECFSQYTRLIHETQSSPG</sequence>
<dbReference type="InterPro" id="IPR016186">
    <property type="entry name" value="C-type_lectin-like/link_sf"/>
</dbReference>
<evidence type="ECO:0000313" key="3">
    <source>
        <dbReference type="EMBL" id="CAB3381368.1"/>
    </source>
</evidence>
<dbReference type="SUPFAM" id="SSF56436">
    <property type="entry name" value="C-type lectin-like"/>
    <property type="match status" value="2"/>
</dbReference>
<dbReference type="EMBL" id="CADEPI010000232">
    <property type="protein sequence ID" value="CAB3381368.1"/>
    <property type="molecule type" value="Genomic_DNA"/>
</dbReference>
<evidence type="ECO:0000256" key="1">
    <source>
        <dbReference type="SAM" id="MobiDB-lite"/>
    </source>
</evidence>
<feature type="compositionally biased region" description="Polar residues" evidence="1">
    <location>
        <begin position="352"/>
        <end position="368"/>
    </location>
</feature>
<dbReference type="SMART" id="SM00034">
    <property type="entry name" value="CLECT"/>
    <property type="match status" value="2"/>
</dbReference>
<dbReference type="PROSITE" id="PS50041">
    <property type="entry name" value="C_TYPE_LECTIN_2"/>
    <property type="match status" value="1"/>
</dbReference>
<protein>
    <recommendedName>
        <fullName evidence="2">C-type lectin domain-containing protein</fullName>
    </recommendedName>
</protein>
<evidence type="ECO:0000259" key="2">
    <source>
        <dbReference type="PROSITE" id="PS50041"/>
    </source>
</evidence>
<keyword evidence="4" id="KW-1185">Reference proteome</keyword>
<dbReference type="PANTHER" id="PTHR45784">
    <property type="entry name" value="C-TYPE LECTIN DOMAIN FAMILY 20 MEMBER A-RELATED"/>
    <property type="match status" value="1"/>
</dbReference>
<dbReference type="PANTHER" id="PTHR45784:SF3">
    <property type="entry name" value="C-TYPE LECTIN DOMAIN FAMILY 4 MEMBER K-LIKE-RELATED"/>
    <property type="match status" value="1"/>
</dbReference>
<dbReference type="InterPro" id="IPR001304">
    <property type="entry name" value="C-type_lectin-like"/>
</dbReference>
<dbReference type="Proteomes" id="UP000494165">
    <property type="component" value="Unassembled WGS sequence"/>
</dbReference>
<comment type="caution">
    <text evidence="3">The sequence shown here is derived from an EMBL/GenBank/DDBJ whole genome shotgun (WGS) entry which is preliminary data.</text>
</comment>
<proteinExistence type="predicted"/>
<feature type="domain" description="C-type lectin" evidence="2">
    <location>
        <begin position="104"/>
        <end position="208"/>
    </location>
</feature>
<dbReference type="InterPro" id="IPR016187">
    <property type="entry name" value="CTDL_fold"/>
</dbReference>
<feature type="compositionally biased region" description="Low complexity" evidence="1">
    <location>
        <begin position="398"/>
        <end position="450"/>
    </location>
</feature>
<feature type="region of interest" description="Disordered" evidence="1">
    <location>
        <begin position="348"/>
        <end position="368"/>
    </location>
</feature>
<dbReference type="Gene3D" id="3.10.100.10">
    <property type="entry name" value="Mannose-Binding Protein A, subunit A"/>
    <property type="match status" value="2"/>
</dbReference>
<name>A0A8S1DG65_9INSE</name>
<dbReference type="AlphaFoldDB" id="A0A8S1DG65"/>
<evidence type="ECO:0000313" key="4">
    <source>
        <dbReference type="Proteomes" id="UP000494165"/>
    </source>
</evidence>